<accession>A0ABT9J4P6</accession>
<dbReference type="Gene3D" id="3.40.50.300">
    <property type="entry name" value="P-loop containing nucleotide triphosphate hydrolases"/>
    <property type="match status" value="1"/>
</dbReference>
<feature type="domain" description="CobQ/CobB/MinD/ParA nucleotide binding" evidence="1">
    <location>
        <begin position="134"/>
        <end position="351"/>
    </location>
</feature>
<dbReference type="InterPro" id="IPR027417">
    <property type="entry name" value="P-loop_NTPase"/>
</dbReference>
<dbReference type="Pfam" id="PF01656">
    <property type="entry name" value="CbiA"/>
    <property type="match status" value="1"/>
</dbReference>
<proteinExistence type="predicted"/>
<keyword evidence="3" id="KW-1185">Reference proteome</keyword>
<dbReference type="RefSeq" id="WP_305993873.1">
    <property type="nucleotide sequence ID" value="NZ_JAVAMP010000016.1"/>
</dbReference>
<protein>
    <submittedName>
        <fullName evidence="2">AAA family ATPase</fullName>
    </submittedName>
</protein>
<dbReference type="PANTHER" id="PTHR43384:SF13">
    <property type="entry name" value="SLR0110 PROTEIN"/>
    <property type="match status" value="1"/>
</dbReference>
<dbReference type="InterPro" id="IPR002586">
    <property type="entry name" value="CobQ/CobB/MinD/ParA_Nub-bd_dom"/>
</dbReference>
<gene>
    <name evidence="2" type="ORF">Q5Y73_20935</name>
</gene>
<evidence type="ECO:0000259" key="1">
    <source>
        <dbReference type="Pfam" id="PF01656"/>
    </source>
</evidence>
<dbReference type="SUPFAM" id="SSF52540">
    <property type="entry name" value="P-loop containing nucleoside triphosphate hydrolases"/>
    <property type="match status" value="1"/>
</dbReference>
<dbReference type="PANTHER" id="PTHR43384">
    <property type="entry name" value="SEPTUM SITE-DETERMINING PROTEIN MIND HOMOLOG, CHLOROPLASTIC-RELATED"/>
    <property type="match status" value="1"/>
</dbReference>
<organism evidence="2 3">
    <name type="scientific">Chengkuizengella axinellae</name>
    <dbReference type="NCBI Taxonomy" id="3064388"/>
    <lineage>
        <taxon>Bacteria</taxon>
        <taxon>Bacillati</taxon>
        <taxon>Bacillota</taxon>
        <taxon>Bacilli</taxon>
        <taxon>Bacillales</taxon>
        <taxon>Paenibacillaceae</taxon>
        <taxon>Chengkuizengella</taxon>
    </lineage>
</organism>
<dbReference type="Proteomes" id="UP001231941">
    <property type="component" value="Unassembled WGS sequence"/>
</dbReference>
<name>A0ABT9J4P6_9BACL</name>
<sequence length="405" mass="46247">MNILLCGDSMFVKEMMPKLQKNQFKIVGIGTSTAQSAHLLKAKGYDVVLIGFNEQDSLALLEDNKYLNNVTIVWVSLPIISIQSWKRFATIGVIAITRGSEIQAVKTYRSSGHTDKIIEMKQPADEEDSDCQVISVYSPKGGEGKTTISTYLAYYIAKYSKLKVCIIDLDHTREGSDVARKFGYFVITEDNPGNDITNWNSFPDKEFKSWKKVSEYMTQTSLHNLFFISSPWNIEDEKFMTESLIEKTTPILKHHFDFIIFDMADDLRESNTKALELSDDILFISGIDLDMIDISSSFVQRTTQKLQLPIAKIRLVFNKIPSKLPYKLDDISQKIGVPRFGVIPYDAEVHKPRIKKVGIREDLRKTPFGNSIFQLVQALLPDGRLQNSYLKKPWYKRIFNKKGVV</sequence>
<comment type="caution">
    <text evidence="2">The sequence shown here is derived from an EMBL/GenBank/DDBJ whole genome shotgun (WGS) entry which is preliminary data.</text>
</comment>
<dbReference type="EMBL" id="JAVAMP010000016">
    <property type="protein sequence ID" value="MDP5276564.1"/>
    <property type="molecule type" value="Genomic_DNA"/>
</dbReference>
<evidence type="ECO:0000313" key="3">
    <source>
        <dbReference type="Proteomes" id="UP001231941"/>
    </source>
</evidence>
<reference evidence="2 3" key="1">
    <citation type="submission" date="2023-08" db="EMBL/GenBank/DDBJ databases">
        <authorList>
            <person name="Park J.-S."/>
        </authorList>
    </citation>
    <scope>NUCLEOTIDE SEQUENCE [LARGE SCALE GENOMIC DNA]</scope>
    <source>
        <strain evidence="2 3">2205SS18-9</strain>
    </source>
</reference>
<evidence type="ECO:0000313" key="2">
    <source>
        <dbReference type="EMBL" id="MDP5276564.1"/>
    </source>
</evidence>
<dbReference type="InterPro" id="IPR050625">
    <property type="entry name" value="ParA/MinD_ATPase"/>
</dbReference>